<evidence type="ECO:0000256" key="3">
    <source>
        <dbReference type="ARBA" id="ARBA00022448"/>
    </source>
</evidence>
<evidence type="ECO:0000256" key="6">
    <source>
        <dbReference type="ARBA" id="ARBA00022989"/>
    </source>
</evidence>
<feature type="transmembrane region" description="Helical" evidence="9">
    <location>
        <begin position="75"/>
        <end position="98"/>
    </location>
</feature>
<protein>
    <submittedName>
        <fullName evidence="10">Branched-subunit amino acid permease</fullName>
    </submittedName>
</protein>
<keyword evidence="7 9" id="KW-0472">Membrane</keyword>
<evidence type="ECO:0000256" key="9">
    <source>
        <dbReference type="SAM" id="Phobius"/>
    </source>
</evidence>
<feature type="transmembrane region" description="Helical" evidence="9">
    <location>
        <begin position="174"/>
        <end position="192"/>
    </location>
</feature>
<comment type="similarity">
    <text evidence="2">Belongs to the AzlC family.</text>
</comment>
<gene>
    <name evidence="10" type="ORF">JOD49_000715</name>
</gene>
<evidence type="ECO:0000256" key="2">
    <source>
        <dbReference type="ARBA" id="ARBA00010735"/>
    </source>
</evidence>
<accession>A0ABS2LBJ5</accession>
<keyword evidence="3" id="KW-0813">Transport</keyword>
<keyword evidence="11" id="KW-1185">Reference proteome</keyword>
<dbReference type="RefSeq" id="WP_307822364.1">
    <property type="nucleotide sequence ID" value="NZ_BAAAVF010000005.1"/>
</dbReference>
<organism evidence="10 11">
    <name type="scientific">Oerskovia jenensis</name>
    <dbReference type="NCBI Taxonomy" id="162169"/>
    <lineage>
        <taxon>Bacteria</taxon>
        <taxon>Bacillati</taxon>
        <taxon>Actinomycetota</taxon>
        <taxon>Actinomycetes</taxon>
        <taxon>Micrococcales</taxon>
        <taxon>Cellulomonadaceae</taxon>
        <taxon>Oerskovia</taxon>
    </lineage>
</organism>
<evidence type="ECO:0000256" key="5">
    <source>
        <dbReference type="ARBA" id="ARBA00022692"/>
    </source>
</evidence>
<keyword evidence="4" id="KW-1003">Cell membrane</keyword>
<dbReference type="Pfam" id="PF03591">
    <property type="entry name" value="AzlC"/>
    <property type="match status" value="1"/>
</dbReference>
<dbReference type="Proteomes" id="UP000698059">
    <property type="component" value="Unassembled WGS sequence"/>
</dbReference>
<feature type="region of interest" description="Disordered" evidence="8">
    <location>
        <begin position="250"/>
        <end position="304"/>
    </location>
</feature>
<feature type="compositionally biased region" description="Low complexity" evidence="8">
    <location>
        <begin position="255"/>
        <end position="281"/>
    </location>
</feature>
<feature type="transmembrane region" description="Helical" evidence="9">
    <location>
        <begin position="32"/>
        <end position="55"/>
    </location>
</feature>
<evidence type="ECO:0000256" key="1">
    <source>
        <dbReference type="ARBA" id="ARBA00004651"/>
    </source>
</evidence>
<evidence type="ECO:0000256" key="4">
    <source>
        <dbReference type="ARBA" id="ARBA00022475"/>
    </source>
</evidence>
<dbReference type="PANTHER" id="PTHR34979">
    <property type="entry name" value="INNER MEMBRANE PROTEIN YGAZ"/>
    <property type="match status" value="1"/>
</dbReference>
<evidence type="ECO:0000256" key="7">
    <source>
        <dbReference type="ARBA" id="ARBA00023136"/>
    </source>
</evidence>
<dbReference type="PANTHER" id="PTHR34979:SF1">
    <property type="entry name" value="INNER MEMBRANE PROTEIN YGAZ"/>
    <property type="match status" value="1"/>
</dbReference>
<dbReference type="EMBL" id="JAFBBO010000001">
    <property type="protein sequence ID" value="MBM7477795.1"/>
    <property type="molecule type" value="Genomic_DNA"/>
</dbReference>
<evidence type="ECO:0000313" key="11">
    <source>
        <dbReference type="Proteomes" id="UP000698059"/>
    </source>
</evidence>
<keyword evidence="5 9" id="KW-0812">Transmembrane</keyword>
<comment type="subcellular location">
    <subcellularLocation>
        <location evidence="1">Cell membrane</location>
        <topology evidence="1">Multi-pass membrane protein</topology>
    </subcellularLocation>
</comment>
<evidence type="ECO:0000313" key="10">
    <source>
        <dbReference type="EMBL" id="MBM7477795.1"/>
    </source>
</evidence>
<feature type="region of interest" description="Disordered" evidence="8">
    <location>
        <begin position="1"/>
        <end position="20"/>
    </location>
</feature>
<proteinExistence type="inferred from homology"/>
<dbReference type="InterPro" id="IPR011606">
    <property type="entry name" value="Brnchd-chn_aa_trnsp_permease"/>
</dbReference>
<sequence length="304" mass="30693">MTTSPGADSPLPAESPADPDERTEVRAAVRQAVSVSIATGLYGISFGALSVVAGLTLPQTMVLSLLMFSGGSQFALLGVVASGGTSAAAVTTAGLLGLRNTLYGAQLSPLLALHGWRRVLAAHVTIDESTAVATAQRSKAAFRAGFWWTGIGIFVVWNLLTLVGALAGDAMGDPKAWGLDAAAGAAFLALLWPRLASRVMQLTAALAVVVAVVLLPFVPPGVPVLAAAAAAIVIGQVARQPRQPITVTQYVPDGAAHPSPTASPEAPPATAGPTDPAAPVDPANPPDPAAPPDPTTTTDRTEES</sequence>
<comment type="caution">
    <text evidence="10">The sequence shown here is derived from an EMBL/GenBank/DDBJ whole genome shotgun (WGS) entry which is preliminary data.</text>
</comment>
<reference evidence="10 11" key="1">
    <citation type="submission" date="2021-01" db="EMBL/GenBank/DDBJ databases">
        <title>Sequencing the genomes of 1000 actinobacteria strains.</title>
        <authorList>
            <person name="Klenk H.-P."/>
        </authorList>
    </citation>
    <scope>NUCLEOTIDE SEQUENCE [LARGE SCALE GENOMIC DNA]</scope>
    <source>
        <strain evidence="10 11">DSM 46000</strain>
    </source>
</reference>
<feature type="compositionally biased region" description="Pro residues" evidence="8">
    <location>
        <begin position="282"/>
        <end position="294"/>
    </location>
</feature>
<evidence type="ECO:0000256" key="8">
    <source>
        <dbReference type="SAM" id="MobiDB-lite"/>
    </source>
</evidence>
<name>A0ABS2LBJ5_9CELL</name>
<keyword evidence="6 9" id="KW-1133">Transmembrane helix</keyword>
<feature type="transmembrane region" description="Helical" evidence="9">
    <location>
        <begin position="146"/>
        <end position="168"/>
    </location>
</feature>